<dbReference type="AlphaFoldDB" id="A0ABD3KQU8"/>
<reference evidence="1 2" key="1">
    <citation type="submission" date="2024-11" db="EMBL/GenBank/DDBJ databases">
        <title>Chromosome-level genome assembly of Eucalyptus globulus Labill. provides insights into its genome evolution.</title>
        <authorList>
            <person name="Li X."/>
        </authorList>
    </citation>
    <scope>NUCLEOTIDE SEQUENCE [LARGE SCALE GENOMIC DNA]</scope>
    <source>
        <strain evidence="1">CL2024</strain>
        <tissue evidence="1">Fresh tender leaves</tissue>
    </source>
</reference>
<comment type="caution">
    <text evidence="1">The sequence shown here is derived from an EMBL/GenBank/DDBJ whole genome shotgun (WGS) entry which is preliminary data.</text>
</comment>
<accession>A0ABD3KQU8</accession>
<proteinExistence type="predicted"/>
<protein>
    <submittedName>
        <fullName evidence="1">Uncharacterized protein</fullName>
    </submittedName>
</protein>
<evidence type="ECO:0000313" key="1">
    <source>
        <dbReference type="EMBL" id="KAL3741738.1"/>
    </source>
</evidence>
<name>A0ABD3KQU8_EUCGL</name>
<sequence length="204" mass="22333">MAQCRMYKSSSCSFGEIWSRTRGASFLNITGALVARSFFPLFRIVMPAMVGIVVDSSLLLRCWIIRSSRSEVPFLGCRGSRLDCDDDGAMIQWKTFPLFRIARPAMVGIILGSSVLQWCCICRSGGSKVLFLSCKDKRLDGDGSATQGKATSCNDPCTMQIRRALADLGMGINQRFQDFGSIPHGGGDVVQGELSTFRFSSMVV</sequence>
<keyword evidence="2" id="KW-1185">Reference proteome</keyword>
<gene>
    <name evidence="1" type="ORF">ACJRO7_017239</name>
</gene>
<dbReference type="EMBL" id="JBJKBG010000004">
    <property type="protein sequence ID" value="KAL3741738.1"/>
    <property type="molecule type" value="Genomic_DNA"/>
</dbReference>
<dbReference type="Proteomes" id="UP001634007">
    <property type="component" value="Unassembled WGS sequence"/>
</dbReference>
<evidence type="ECO:0000313" key="2">
    <source>
        <dbReference type="Proteomes" id="UP001634007"/>
    </source>
</evidence>
<organism evidence="1 2">
    <name type="scientific">Eucalyptus globulus</name>
    <name type="common">Tasmanian blue gum</name>
    <dbReference type="NCBI Taxonomy" id="34317"/>
    <lineage>
        <taxon>Eukaryota</taxon>
        <taxon>Viridiplantae</taxon>
        <taxon>Streptophyta</taxon>
        <taxon>Embryophyta</taxon>
        <taxon>Tracheophyta</taxon>
        <taxon>Spermatophyta</taxon>
        <taxon>Magnoliopsida</taxon>
        <taxon>eudicotyledons</taxon>
        <taxon>Gunneridae</taxon>
        <taxon>Pentapetalae</taxon>
        <taxon>rosids</taxon>
        <taxon>malvids</taxon>
        <taxon>Myrtales</taxon>
        <taxon>Myrtaceae</taxon>
        <taxon>Myrtoideae</taxon>
        <taxon>Eucalypteae</taxon>
        <taxon>Eucalyptus</taxon>
    </lineage>
</organism>